<dbReference type="KEGG" id="axl:AXY_04920"/>
<keyword evidence="6" id="KW-0813">Transport</keyword>
<dbReference type="GO" id="GO:0055085">
    <property type="term" value="P:transmembrane transport"/>
    <property type="evidence" value="ECO:0007669"/>
    <property type="project" value="UniProtKB-UniRule"/>
</dbReference>
<feature type="transmembrane region" description="Helical" evidence="6">
    <location>
        <begin position="111"/>
        <end position="134"/>
    </location>
</feature>
<proteinExistence type="inferred from homology"/>
<evidence type="ECO:0000256" key="6">
    <source>
        <dbReference type="PIRNR" id="PIRNR018968"/>
    </source>
</evidence>
<organism evidence="8 9">
    <name type="scientific">Amphibacillus xylanus (strain ATCC 51415 / DSM 6626 / JCM 7361 / LMG 17667 / NBRC 15112 / Ep01)</name>
    <dbReference type="NCBI Taxonomy" id="698758"/>
    <lineage>
        <taxon>Bacteria</taxon>
        <taxon>Bacillati</taxon>
        <taxon>Bacillota</taxon>
        <taxon>Bacilli</taxon>
        <taxon>Bacillales</taxon>
        <taxon>Bacillaceae</taxon>
        <taxon>Amphibacillus</taxon>
    </lineage>
</organism>
<comment type="similarity">
    <text evidence="6">Belongs to the ABC-4 integral membrane protein family.</text>
</comment>
<dbReference type="RefSeq" id="WP_015009229.1">
    <property type="nucleotide sequence ID" value="NC_018704.1"/>
</dbReference>
<dbReference type="EMBL" id="AP012050">
    <property type="protein sequence ID" value="BAM46624.1"/>
    <property type="molecule type" value="Genomic_DNA"/>
</dbReference>
<keyword evidence="3 6" id="KW-0812">Transmembrane</keyword>
<feature type="transmembrane region" description="Helical" evidence="6">
    <location>
        <begin position="154"/>
        <end position="177"/>
    </location>
</feature>
<feature type="transmembrane region" description="Helical" evidence="6">
    <location>
        <begin position="58"/>
        <end position="81"/>
    </location>
</feature>
<feature type="transmembrane region" description="Helical" evidence="6">
    <location>
        <begin position="198"/>
        <end position="219"/>
    </location>
</feature>
<reference evidence="8 9" key="1">
    <citation type="submission" date="2011-01" db="EMBL/GenBank/DDBJ databases">
        <title>Whole genome sequence of Amphibacillus xylinus NBRC 15112.</title>
        <authorList>
            <person name="Nakazawa H."/>
            <person name="Katano Y."/>
            <person name="Nakamura S."/>
            <person name="Sasagawa M."/>
            <person name="Fukada J."/>
            <person name="Arai T."/>
            <person name="Sasakura N."/>
            <person name="Mochizuki D."/>
            <person name="Hosoyama A."/>
            <person name="Harada K."/>
            <person name="Horikawa H."/>
            <person name="Kato Y."/>
            <person name="Harada T."/>
            <person name="Sasaki K."/>
            <person name="Sekiguchi M."/>
            <person name="Hodoyama M."/>
            <person name="Nishiko R."/>
            <person name="Narita H."/>
            <person name="Hanamaki A."/>
            <person name="Hata C."/>
            <person name="Konno Y."/>
            <person name="Niimura Y."/>
            <person name="Yamazaki S."/>
            <person name="Fujita N."/>
        </authorList>
    </citation>
    <scope>NUCLEOTIDE SEQUENCE [LARGE SCALE GENOMIC DNA]</scope>
    <source>
        <strain evidence="9">ATCC 51415 / DSM 6626 / JCM 7361 / LMG 17667 / NBRC 15112 / Ep01</strain>
    </source>
</reference>
<feature type="transmembrane region" description="Helical" evidence="6">
    <location>
        <begin position="231"/>
        <end position="257"/>
    </location>
</feature>
<evidence type="ECO:0000256" key="1">
    <source>
        <dbReference type="ARBA" id="ARBA00004651"/>
    </source>
</evidence>
<dbReference type="InterPro" id="IPR052536">
    <property type="entry name" value="ABC-4_Integral_Memb_Prot"/>
</dbReference>
<evidence type="ECO:0000259" key="7">
    <source>
        <dbReference type="Pfam" id="PF02687"/>
    </source>
</evidence>
<dbReference type="eggNOG" id="COG0577">
    <property type="taxonomic scope" value="Bacteria"/>
</dbReference>
<name>K0IWC8_AMPXN</name>
<dbReference type="HOGENOM" id="CLU_022800_2_1_9"/>
<gene>
    <name evidence="8" type="primary">bceB</name>
    <name evidence="8" type="ordered locus">AXY_04920</name>
</gene>
<accession>K0IWC8</accession>
<feature type="transmembrane region" description="Helical" evidence="6">
    <location>
        <begin position="610"/>
        <end position="632"/>
    </location>
</feature>
<evidence type="ECO:0000256" key="4">
    <source>
        <dbReference type="ARBA" id="ARBA00022989"/>
    </source>
</evidence>
<dbReference type="PANTHER" id="PTHR46795:SF3">
    <property type="entry name" value="ABC TRANSPORTER PERMEASE"/>
    <property type="match status" value="1"/>
</dbReference>
<dbReference type="InterPro" id="IPR003838">
    <property type="entry name" value="ABC3_permease_C"/>
</dbReference>
<dbReference type="Pfam" id="PF02687">
    <property type="entry name" value="FtsX"/>
    <property type="match status" value="2"/>
</dbReference>
<dbReference type="PANTHER" id="PTHR46795">
    <property type="entry name" value="ABC TRANSPORTER PERMEASE-RELATED-RELATED"/>
    <property type="match status" value="1"/>
</dbReference>
<evidence type="ECO:0000313" key="9">
    <source>
        <dbReference type="Proteomes" id="UP000006294"/>
    </source>
</evidence>
<dbReference type="STRING" id="698758.AXY_04920"/>
<evidence type="ECO:0000313" key="8">
    <source>
        <dbReference type="EMBL" id="BAM46624.1"/>
    </source>
</evidence>
<feature type="domain" description="ABC3 transporter permease C-terminal" evidence="7">
    <location>
        <begin position="61"/>
        <end position="176"/>
    </location>
</feature>
<feature type="transmembrane region" description="Helical" evidence="6">
    <location>
        <begin position="518"/>
        <end position="542"/>
    </location>
</feature>
<dbReference type="Proteomes" id="UP000006294">
    <property type="component" value="Chromosome"/>
</dbReference>
<feature type="transmembrane region" description="Helical" evidence="6">
    <location>
        <begin position="20"/>
        <end position="38"/>
    </location>
</feature>
<keyword evidence="4 6" id="KW-1133">Transmembrane helix</keyword>
<evidence type="ECO:0000256" key="3">
    <source>
        <dbReference type="ARBA" id="ARBA00022692"/>
    </source>
</evidence>
<protein>
    <submittedName>
        <fullName evidence="8">ABC transporter permease protein</fullName>
    </submittedName>
</protein>
<dbReference type="OrthoDB" id="1705903at2"/>
<comment type="subcellular location">
    <subcellularLocation>
        <location evidence="1 6">Cell membrane</location>
        <topology evidence="1 6">Multi-pass membrane protein</topology>
    </subcellularLocation>
</comment>
<dbReference type="PIRSF" id="PIRSF018968">
    <property type="entry name" value="ABC_permease_BceB"/>
    <property type="match status" value="1"/>
</dbReference>
<keyword evidence="5 6" id="KW-0472">Membrane</keyword>
<feature type="transmembrane region" description="Helical" evidence="6">
    <location>
        <begin position="577"/>
        <end position="604"/>
    </location>
</feature>
<dbReference type="GO" id="GO:0005886">
    <property type="term" value="C:plasma membrane"/>
    <property type="evidence" value="ECO:0007669"/>
    <property type="project" value="UniProtKB-SubCell"/>
</dbReference>
<dbReference type="InterPro" id="IPR027022">
    <property type="entry name" value="ABC_permease_BceB-typ"/>
</dbReference>
<keyword evidence="2 6" id="KW-1003">Cell membrane</keyword>
<keyword evidence="9" id="KW-1185">Reference proteome</keyword>
<evidence type="ECO:0000256" key="2">
    <source>
        <dbReference type="ARBA" id="ARBA00022475"/>
    </source>
</evidence>
<feature type="transmembrane region" description="Helical" evidence="6">
    <location>
        <begin position="290"/>
        <end position="311"/>
    </location>
</feature>
<sequence>MTIKKLVTRSMRKNIKMYYLYFFSMIFSISLYFIFATLQNDRTIMNMANDSTLFSTAFQVAGLLLIFITIVFTMYATSIFIRRRSQEIGLYQLIGLSKAWVARVLILEHTILALGALLIGMIVGALLSRLFLLLFMNLIGLEAMVGLTLSCQAVIQTIAVFTCLIAVTSLQIILTVYRRTLIQLFKANNQNDYFVKRPTILSSILGIAGLSLIGFGYYVSTLIVEHADLLMFLMLVVLASTILGTYLVFHTTISWILNVFRKKKNGNLGLYNSLSVAPLMHRMKGHANSLTLITVLSAATITMISLSYSLYYSTEKDVRLAMPFDFAVENMQEEAAIISSRLEEEQIGFEHYQLEAMRFNGTWVEQDSSVDNRHRRFMLFSAEQMDQAGLDVQIPQDGEAIYYNTRAIIEGMDTSFPKKVQFASKHQANSLTVSKFRLENVMNYRFYGEQLLVSNETFEKMRESILEDEHKELLIFDVFHLLDTEKSDMASNIFLRNVDSDLYITDFYSTYEGSRQTFGILIFIAGILGFVFILSTGSILYFKQMTEAEQEKNHYRTLRQLGFRVNDIMKGIIRKQLFVYLIPLGIGLIHAAFALNVGSVLMAASMITPIIISMAAYIVIYLTFAVFTIQYYKSIVTNAL</sequence>
<feature type="domain" description="ABC3 transporter permease C-terminal" evidence="7">
    <location>
        <begin position="527"/>
        <end position="628"/>
    </location>
</feature>
<dbReference type="PATRIC" id="fig|698758.3.peg.489"/>
<evidence type="ECO:0000256" key="5">
    <source>
        <dbReference type="ARBA" id="ARBA00023136"/>
    </source>
</evidence>
<dbReference type="AlphaFoldDB" id="K0IWC8"/>